<dbReference type="InterPro" id="IPR028096">
    <property type="entry name" value="EfeO_Cupredoxin"/>
</dbReference>
<feature type="transmembrane region" description="Helical" evidence="1">
    <location>
        <begin position="6"/>
        <end position="22"/>
    </location>
</feature>
<dbReference type="EMBL" id="JBBPCC010000015">
    <property type="protein sequence ID" value="MEK8130567.1"/>
    <property type="molecule type" value="Genomic_DNA"/>
</dbReference>
<feature type="transmembrane region" description="Helical" evidence="1">
    <location>
        <begin position="34"/>
        <end position="54"/>
    </location>
</feature>
<feature type="transmembrane region" description="Helical" evidence="1">
    <location>
        <begin position="151"/>
        <end position="171"/>
    </location>
</feature>
<evidence type="ECO:0000313" key="3">
    <source>
        <dbReference type="EMBL" id="MEK8130567.1"/>
    </source>
</evidence>
<dbReference type="SUPFAM" id="SSF49503">
    <property type="entry name" value="Cupredoxins"/>
    <property type="match status" value="1"/>
</dbReference>
<protein>
    <submittedName>
        <fullName evidence="3">Cupredoxin domain-containing protein</fullName>
    </submittedName>
</protein>
<proteinExistence type="predicted"/>
<keyword evidence="1" id="KW-0472">Membrane</keyword>
<feature type="domain" description="EfeO-type cupredoxin-like" evidence="2">
    <location>
        <begin position="194"/>
        <end position="284"/>
    </location>
</feature>
<keyword evidence="4" id="KW-1185">Reference proteome</keyword>
<feature type="transmembrane region" description="Helical" evidence="1">
    <location>
        <begin position="113"/>
        <end position="130"/>
    </location>
</feature>
<comment type="caution">
    <text evidence="3">The sequence shown here is derived from an EMBL/GenBank/DDBJ whole genome shotgun (WGS) entry which is preliminary data.</text>
</comment>
<name>A0ABU9DNY4_9BACL</name>
<dbReference type="Proteomes" id="UP001469365">
    <property type="component" value="Unassembled WGS sequence"/>
</dbReference>
<sequence length="286" mass="30350">MLSIISMGLVMLLTGYSVFYTYKQKEKLSCMAGMMIAMTVGMMSSLALGVLLGVALNHDLTLSTILSILFGMGVGYLTGKPVSLMAALDGMMAGVMGGMMGAMLGVMLVVSDVMVIFVDVIFIFIMSVLIQLIEQESGKTKEARQAVGKRFVGSLSALILGMVLVAVLLVVQYQGTSSVFGAAPSTSAGEGAASEETAGYEIVNIQVSATGYAPKDIEVKAGVPTKINFIANSARDCTATVEFEKLNKDVQLKKGNNYVDLGDLKPGVYDYHCRMYMYGGKITVKA</sequence>
<keyword evidence="1" id="KW-0812">Transmembrane</keyword>
<dbReference type="Pfam" id="PF13473">
    <property type="entry name" value="Cupredoxin_1"/>
    <property type="match status" value="1"/>
</dbReference>
<organism evidence="3 4">
    <name type="scientific">Paenibacillus filicis</name>
    <dbReference type="NCBI Taxonomy" id="669464"/>
    <lineage>
        <taxon>Bacteria</taxon>
        <taxon>Bacillati</taxon>
        <taxon>Bacillota</taxon>
        <taxon>Bacilli</taxon>
        <taxon>Bacillales</taxon>
        <taxon>Paenibacillaceae</taxon>
        <taxon>Paenibacillus</taxon>
    </lineage>
</organism>
<feature type="transmembrane region" description="Helical" evidence="1">
    <location>
        <begin position="60"/>
        <end position="79"/>
    </location>
</feature>
<dbReference type="RefSeq" id="WP_341417704.1">
    <property type="nucleotide sequence ID" value="NZ_JBBPCC010000015.1"/>
</dbReference>
<evidence type="ECO:0000256" key="1">
    <source>
        <dbReference type="SAM" id="Phobius"/>
    </source>
</evidence>
<evidence type="ECO:0000259" key="2">
    <source>
        <dbReference type="Pfam" id="PF13473"/>
    </source>
</evidence>
<reference evidence="3 4" key="1">
    <citation type="submission" date="2024-04" db="EMBL/GenBank/DDBJ databases">
        <title>draft genome sequnece of Paenibacillus filicis.</title>
        <authorList>
            <person name="Kim D.-U."/>
        </authorList>
    </citation>
    <scope>NUCLEOTIDE SEQUENCE [LARGE SCALE GENOMIC DNA]</scope>
    <source>
        <strain evidence="3 4">KACC14197</strain>
    </source>
</reference>
<accession>A0ABU9DNY4</accession>
<keyword evidence="1" id="KW-1133">Transmembrane helix</keyword>
<evidence type="ECO:0000313" key="4">
    <source>
        <dbReference type="Proteomes" id="UP001469365"/>
    </source>
</evidence>
<dbReference type="InterPro" id="IPR008972">
    <property type="entry name" value="Cupredoxin"/>
</dbReference>
<gene>
    <name evidence="3" type="ORF">WMW72_21915</name>
</gene>
<dbReference type="Gene3D" id="2.60.40.420">
    <property type="entry name" value="Cupredoxins - blue copper proteins"/>
    <property type="match status" value="1"/>
</dbReference>